<name>A0ABT2NDR5_9CYAN</name>
<gene>
    <name evidence="1" type="ORF">NG792_24200</name>
</gene>
<comment type="caution">
    <text evidence="1">The sequence shown here is derived from an EMBL/GenBank/DDBJ whole genome shotgun (WGS) entry which is preliminary data.</text>
</comment>
<protein>
    <submittedName>
        <fullName evidence="1">ISKra4 family transposase</fullName>
    </submittedName>
</protein>
<sequence>MITRLEGLMAEDLDCPSYYSKLETASSLVALVWVAWGIGLELARPVVEGELTRRAKLPTQWPSCPHCGTRLNSRGFQQRSMLTLVGRVNWSRRVGRCPLKCPGSLYVPLDELLLIKPDQKTSDEVVKLGCLLAIFVPFEITSHLLSQLTGIKVCAQTIANWITQKGRLATSQRAEELTGFSQGESPSPEQLSDEFQSMALAIAGDGVMVPFRPQEKSPSGATQWREIKVGIIARLGAYVTREGKPATRLHNRRLVGVLGNIHDLAPRLMVEALRSGLQTASKVVWLSDGAVGFGNLYYQFLEPLNVVGVLDFYHAAGHLWSAAAAYKDGRTRAAKDWFKHWRHELRHGNSIGVISELNTRANSPSLKASQRQSIRRVHDYFKAHEKHITYQAFEEQGIPRGSGMVESACKWLIQQRFKGVGMRWSSEGFNHLLHLRLAWVNSRFDDLFSDGSCFSPSNSSPNS</sequence>
<dbReference type="NCBIfam" id="NF033572">
    <property type="entry name" value="transpos_ISKra4"/>
    <property type="match status" value="1"/>
</dbReference>
<organism evidence="1 2">
    <name type="scientific">Laspinema olomoucense D3b</name>
    <dbReference type="NCBI Taxonomy" id="2953688"/>
    <lineage>
        <taxon>Bacteria</taxon>
        <taxon>Bacillati</taxon>
        <taxon>Cyanobacteriota</taxon>
        <taxon>Cyanophyceae</taxon>
        <taxon>Oscillatoriophycideae</taxon>
        <taxon>Oscillatoriales</taxon>
        <taxon>Laspinemataceae</taxon>
        <taxon>Laspinema</taxon>
        <taxon>Laspinema olomoucense</taxon>
    </lineage>
</organism>
<keyword evidence="2" id="KW-1185">Reference proteome</keyword>
<dbReference type="EMBL" id="JAMXFA010000045">
    <property type="protein sequence ID" value="MCT7980832.1"/>
    <property type="molecule type" value="Genomic_DNA"/>
</dbReference>
<evidence type="ECO:0000313" key="2">
    <source>
        <dbReference type="Proteomes" id="UP001525961"/>
    </source>
</evidence>
<accession>A0ABT2NDR5</accession>
<evidence type="ECO:0000313" key="1">
    <source>
        <dbReference type="EMBL" id="MCT7980832.1"/>
    </source>
</evidence>
<reference evidence="1 2" key="1">
    <citation type="journal article" date="2022" name="Front. Microbiol.">
        <title>High genomic differentiation and limited gene flow indicate recent cryptic speciation within the genus Laspinema (cyanobacteria).</title>
        <authorList>
            <person name="Stanojkovic A."/>
            <person name="Skoupy S."/>
            <person name="Skaloud P."/>
            <person name="Dvorak P."/>
        </authorList>
    </citation>
    <scope>NUCLEOTIDE SEQUENCE [LARGE SCALE GENOMIC DNA]</scope>
    <source>
        <strain evidence="1 2">D3b</strain>
    </source>
</reference>
<dbReference type="RefSeq" id="WP_261237113.1">
    <property type="nucleotide sequence ID" value="NZ_JAMXFA010000045.1"/>
</dbReference>
<proteinExistence type="predicted"/>
<dbReference type="Proteomes" id="UP001525961">
    <property type="component" value="Unassembled WGS sequence"/>
</dbReference>